<dbReference type="InterPro" id="IPR029071">
    <property type="entry name" value="Ubiquitin-like_domsf"/>
</dbReference>
<name>A0A8J5ZRD7_GALPY</name>
<dbReference type="Proteomes" id="UP000700334">
    <property type="component" value="Unassembled WGS sequence"/>
</dbReference>
<dbReference type="Gene3D" id="3.10.20.90">
    <property type="entry name" value="Phosphatidylinositol 3-kinase Catalytic Subunit, Chain A, domain 1"/>
    <property type="match status" value="1"/>
</dbReference>
<dbReference type="SUPFAM" id="SSF54236">
    <property type="entry name" value="Ubiquitin-like"/>
    <property type="match status" value="1"/>
</dbReference>
<sequence length="420" mass="44607">MQCGKPSASSRLSLSVGKFPKRASGSLVLLSLRAQREGPQNPLCREDALSSCPAQAWRCLLPAGEDSIISGRRVSLAAPKRRVHMRLPSRLACPLGTSDGQDQRVTSAEQGRVVFVRFNSSHGFPVEVDCDTSIFQLKEAVAKRQGVPADQLRVIFAGKELEDDLTVQPSKLCAAGLPPAILPVAMSLQSAASAGAESSVGGGGWRPLLRLRQFGLGVLFPGSACAGGHEAGELPQLLETAGRRGLVSGQLARPTRAEGTLRVRVLLPAAARGAAYRRAPPRASLGAPCPVSRTPPTSQARLSLLSGSRRLVFLSRRLGDSAERGCNMHTALVSQHLCRSAVASAAQAVGALGSNASVWEVTFSSPPFHQRVHPYSSEKELECPLESHDARCSRFLFIQLLLADILASLLLDSDAIIQLT</sequence>
<organism evidence="2 3">
    <name type="scientific">Galemys pyrenaicus</name>
    <name type="common">Iberian desman</name>
    <name type="synonym">Pyrenean desman</name>
    <dbReference type="NCBI Taxonomy" id="202257"/>
    <lineage>
        <taxon>Eukaryota</taxon>
        <taxon>Metazoa</taxon>
        <taxon>Chordata</taxon>
        <taxon>Craniata</taxon>
        <taxon>Vertebrata</taxon>
        <taxon>Euteleostomi</taxon>
        <taxon>Mammalia</taxon>
        <taxon>Eutheria</taxon>
        <taxon>Laurasiatheria</taxon>
        <taxon>Eulipotyphla</taxon>
        <taxon>Talpidae</taxon>
        <taxon>Galemys</taxon>
    </lineage>
</organism>
<dbReference type="PANTHER" id="PTHR10677:SF40">
    <property type="entry name" value="UBIQUITIN-LIKE DOMAIN-CONTAINING PROTEIN"/>
    <property type="match status" value="1"/>
</dbReference>
<gene>
    <name evidence="2" type="ORF">J0S82_011687</name>
</gene>
<dbReference type="EMBL" id="JAGFMF010012193">
    <property type="protein sequence ID" value="KAG8506008.1"/>
    <property type="molecule type" value="Genomic_DNA"/>
</dbReference>
<dbReference type="FunFam" id="3.10.20.90:FF:000142">
    <property type="entry name" value="E3 ubiquitin-protein ligase parkin"/>
    <property type="match status" value="1"/>
</dbReference>
<dbReference type="OrthoDB" id="9652943at2759"/>
<reference evidence="2" key="1">
    <citation type="journal article" date="2021" name="Evol. Appl.">
        <title>The genome of the Pyrenean desman and the effects of bottlenecks and inbreeding on the genomic landscape of an endangered species.</title>
        <authorList>
            <person name="Escoda L."/>
            <person name="Castresana J."/>
        </authorList>
    </citation>
    <scope>NUCLEOTIDE SEQUENCE</scope>
    <source>
        <strain evidence="2">IBE-C5619</strain>
    </source>
</reference>
<evidence type="ECO:0000313" key="2">
    <source>
        <dbReference type="EMBL" id="KAG8506008.1"/>
    </source>
</evidence>
<dbReference type="SMART" id="SM00213">
    <property type="entry name" value="UBQ"/>
    <property type="match status" value="1"/>
</dbReference>
<evidence type="ECO:0000259" key="1">
    <source>
        <dbReference type="PROSITE" id="PS50053"/>
    </source>
</evidence>
<dbReference type="AlphaFoldDB" id="A0A8J5ZRD7"/>
<evidence type="ECO:0000313" key="3">
    <source>
        <dbReference type="Proteomes" id="UP000700334"/>
    </source>
</evidence>
<comment type="caution">
    <text evidence="2">The sequence shown here is derived from an EMBL/GenBank/DDBJ whole genome shotgun (WGS) entry which is preliminary data.</text>
</comment>
<protein>
    <submittedName>
        <fullName evidence="2">E3 ubiquitin-protein ligase parkin</fullName>
    </submittedName>
</protein>
<dbReference type="GO" id="GO:0031593">
    <property type="term" value="F:polyubiquitin modification-dependent protein binding"/>
    <property type="evidence" value="ECO:0007669"/>
    <property type="project" value="TreeGrafter"/>
</dbReference>
<dbReference type="InterPro" id="IPR015496">
    <property type="entry name" value="Ubiquilin"/>
</dbReference>
<feature type="domain" description="Ubiquitin-like" evidence="1">
    <location>
        <begin position="114"/>
        <end position="168"/>
    </location>
</feature>
<dbReference type="GO" id="GO:0005829">
    <property type="term" value="C:cytosol"/>
    <property type="evidence" value="ECO:0007669"/>
    <property type="project" value="TreeGrafter"/>
</dbReference>
<keyword evidence="3" id="KW-1185">Reference proteome</keyword>
<dbReference type="GO" id="GO:0006511">
    <property type="term" value="P:ubiquitin-dependent protein catabolic process"/>
    <property type="evidence" value="ECO:0007669"/>
    <property type="project" value="TreeGrafter"/>
</dbReference>
<dbReference type="PANTHER" id="PTHR10677">
    <property type="entry name" value="UBIQUILIN"/>
    <property type="match status" value="1"/>
</dbReference>
<dbReference type="InterPro" id="IPR000626">
    <property type="entry name" value="Ubiquitin-like_dom"/>
</dbReference>
<dbReference type="Pfam" id="PF00240">
    <property type="entry name" value="ubiquitin"/>
    <property type="match status" value="1"/>
</dbReference>
<dbReference type="PROSITE" id="PS50053">
    <property type="entry name" value="UBIQUITIN_2"/>
    <property type="match status" value="1"/>
</dbReference>
<accession>A0A8J5ZRD7</accession>
<proteinExistence type="predicted"/>